<dbReference type="SUPFAM" id="SSF53056">
    <property type="entry name" value="beta-carbonic anhydrase, cab"/>
    <property type="match status" value="1"/>
</dbReference>
<comment type="caution">
    <text evidence="2">The sequence shown here is derived from an EMBL/GenBank/DDBJ whole genome shotgun (WGS) entry which is preliminary data.</text>
</comment>
<proteinExistence type="predicted"/>
<protein>
    <recommendedName>
        <fullName evidence="4">Carbonic anhydrase</fullName>
    </recommendedName>
</protein>
<accession>A0A9P4GGY0</accession>
<dbReference type="Gene3D" id="3.40.1050.10">
    <property type="entry name" value="Carbonic anhydrase"/>
    <property type="match status" value="2"/>
</dbReference>
<dbReference type="EMBL" id="ML976616">
    <property type="protein sequence ID" value="KAF1845034.1"/>
    <property type="molecule type" value="Genomic_DNA"/>
</dbReference>
<evidence type="ECO:0008006" key="4">
    <source>
        <dbReference type="Google" id="ProtNLM"/>
    </source>
</evidence>
<feature type="compositionally biased region" description="Basic and acidic residues" evidence="1">
    <location>
        <begin position="1"/>
        <end position="14"/>
    </location>
</feature>
<gene>
    <name evidence="2" type="ORF">K460DRAFT_416362</name>
</gene>
<reference evidence="2" key="1">
    <citation type="submission" date="2020-01" db="EMBL/GenBank/DDBJ databases">
        <authorList>
            <consortium name="DOE Joint Genome Institute"/>
            <person name="Haridas S."/>
            <person name="Albert R."/>
            <person name="Binder M."/>
            <person name="Bloem J."/>
            <person name="Labutti K."/>
            <person name="Salamov A."/>
            <person name="Andreopoulos B."/>
            <person name="Baker S.E."/>
            <person name="Barry K."/>
            <person name="Bills G."/>
            <person name="Bluhm B.H."/>
            <person name="Cannon C."/>
            <person name="Castanera R."/>
            <person name="Culley D.E."/>
            <person name="Daum C."/>
            <person name="Ezra D."/>
            <person name="Gonzalez J.B."/>
            <person name="Henrissat B."/>
            <person name="Kuo A."/>
            <person name="Liang C."/>
            <person name="Lipzen A."/>
            <person name="Lutzoni F."/>
            <person name="Magnuson J."/>
            <person name="Mondo S."/>
            <person name="Nolan M."/>
            <person name="Ohm R."/>
            <person name="Pangilinan J."/>
            <person name="Park H.-J."/>
            <person name="Ramirez L."/>
            <person name="Alfaro M."/>
            <person name="Sun H."/>
            <person name="Tritt A."/>
            <person name="Yoshinaga Y."/>
            <person name="Zwiers L.-H."/>
            <person name="Turgeon B.G."/>
            <person name="Goodwin S.B."/>
            <person name="Spatafora J.W."/>
            <person name="Crous P.W."/>
            <person name="Grigoriev I.V."/>
        </authorList>
    </citation>
    <scope>NUCLEOTIDE SEQUENCE</scope>
    <source>
        <strain evidence="2">CBS 394.84</strain>
    </source>
</reference>
<evidence type="ECO:0000256" key="1">
    <source>
        <dbReference type="SAM" id="MobiDB-lite"/>
    </source>
</evidence>
<evidence type="ECO:0000313" key="2">
    <source>
        <dbReference type="EMBL" id="KAF1845034.1"/>
    </source>
</evidence>
<keyword evidence="3" id="KW-1185">Reference proteome</keyword>
<dbReference type="GO" id="GO:0004089">
    <property type="term" value="F:carbonate dehydratase activity"/>
    <property type="evidence" value="ECO:0007669"/>
    <property type="project" value="InterPro"/>
</dbReference>
<name>A0A9P4GGY0_9PLEO</name>
<dbReference type="GO" id="GO:0008270">
    <property type="term" value="F:zinc ion binding"/>
    <property type="evidence" value="ECO:0007669"/>
    <property type="project" value="InterPro"/>
</dbReference>
<feature type="region of interest" description="Disordered" evidence="1">
    <location>
        <begin position="1"/>
        <end position="20"/>
    </location>
</feature>
<dbReference type="GeneID" id="63855050"/>
<sequence length="133" mass="14579">MSCNEPDNRVDPSHHFNVNGGTTQVVKTAGGRTESAANNLYQIYQSSKIGMVSIVHHTTCPWSPRDVKANIRSDVQTLKSSPYVRDEIPIIGYVLDTAKGQVQPESRSPSPPAIIQNLVMPLLWHSTGKSTPK</sequence>
<dbReference type="OrthoDB" id="10248475at2759"/>
<dbReference type="InterPro" id="IPR036874">
    <property type="entry name" value="Carbonic_anhydrase_sf"/>
</dbReference>
<evidence type="ECO:0000313" key="3">
    <source>
        <dbReference type="Proteomes" id="UP000800039"/>
    </source>
</evidence>
<dbReference type="RefSeq" id="XP_040787597.1">
    <property type="nucleotide sequence ID" value="XM_040937800.1"/>
</dbReference>
<dbReference type="Proteomes" id="UP000800039">
    <property type="component" value="Unassembled WGS sequence"/>
</dbReference>
<organism evidence="2 3">
    <name type="scientific">Cucurbitaria berberidis CBS 394.84</name>
    <dbReference type="NCBI Taxonomy" id="1168544"/>
    <lineage>
        <taxon>Eukaryota</taxon>
        <taxon>Fungi</taxon>
        <taxon>Dikarya</taxon>
        <taxon>Ascomycota</taxon>
        <taxon>Pezizomycotina</taxon>
        <taxon>Dothideomycetes</taxon>
        <taxon>Pleosporomycetidae</taxon>
        <taxon>Pleosporales</taxon>
        <taxon>Pleosporineae</taxon>
        <taxon>Cucurbitariaceae</taxon>
        <taxon>Cucurbitaria</taxon>
    </lineage>
</organism>
<dbReference type="AlphaFoldDB" id="A0A9P4GGY0"/>